<evidence type="ECO:0000313" key="1">
    <source>
        <dbReference type="EMBL" id="MDY3562403.1"/>
    </source>
</evidence>
<dbReference type="EMBL" id="JAXBLV010000212">
    <property type="protein sequence ID" value="MDY3562403.1"/>
    <property type="molecule type" value="Genomic_DNA"/>
</dbReference>
<gene>
    <name evidence="1" type="ORF">R5W23_003869</name>
</gene>
<sequence length="108" mass="11636">WQRIDAALTAAEGLPPGPPAQRVPRWDRVRTNLARVCPPGSALDPAAEPTALAAEWEGAADPAAAETVFLNLVTAARHEFKHIDDLLLDLADQLTDIIEPLNTLLEVI</sequence>
<dbReference type="RefSeq" id="WP_320688723.1">
    <property type="nucleotide sequence ID" value="NZ_JAXBLV010000212.1"/>
</dbReference>
<reference evidence="2" key="1">
    <citation type="journal article" date="2023" name="Mar. Drugs">
        <title>Gemmata algarum, a Novel Planctomycete Isolated from an Algal Mat, Displays Antimicrobial Activity.</title>
        <authorList>
            <person name="Kumar G."/>
            <person name="Kallscheuer N."/>
            <person name="Kashif M."/>
            <person name="Ahamad S."/>
            <person name="Jagadeeshwari U."/>
            <person name="Pannikurungottu S."/>
            <person name="Haufschild T."/>
            <person name="Kabuu M."/>
            <person name="Sasikala C."/>
            <person name="Jogler C."/>
            <person name="Ramana C."/>
        </authorList>
    </citation>
    <scope>NUCLEOTIDE SEQUENCE [LARGE SCALE GENOMIC DNA]</scope>
    <source>
        <strain evidence="2">JC673</strain>
    </source>
</reference>
<keyword evidence="2" id="KW-1185">Reference proteome</keyword>
<name>A0ABU5F5K8_9BACT</name>
<dbReference type="Proteomes" id="UP001272242">
    <property type="component" value="Unassembled WGS sequence"/>
</dbReference>
<evidence type="ECO:0000313" key="2">
    <source>
        <dbReference type="Proteomes" id="UP001272242"/>
    </source>
</evidence>
<feature type="non-terminal residue" evidence="1">
    <location>
        <position position="1"/>
    </location>
</feature>
<accession>A0ABU5F5K8</accession>
<protein>
    <recommendedName>
        <fullName evidence="3">DUF47 family protein</fullName>
    </recommendedName>
</protein>
<comment type="caution">
    <text evidence="1">The sequence shown here is derived from an EMBL/GenBank/DDBJ whole genome shotgun (WGS) entry which is preliminary data.</text>
</comment>
<proteinExistence type="predicted"/>
<evidence type="ECO:0008006" key="3">
    <source>
        <dbReference type="Google" id="ProtNLM"/>
    </source>
</evidence>
<organism evidence="1 2">
    <name type="scientific">Gemmata algarum</name>
    <dbReference type="NCBI Taxonomy" id="2975278"/>
    <lineage>
        <taxon>Bacteria</taxon>
        <taxon>Pseudomonadati</taxon>
        <taxon>Planctomycetota</taxon>
        <taxon>Planctomycetia</taxon>
        <taxon>Gemmatales</taxon>
        <taxon>Gemmataceae</taxon>
        <taxon>Gemmata</taxon>
    </lineage>
</organism>